<dbReference type="AlphaFoldDB" id="A0AAV1Z895"/>
<dbReference type="GO" id="GO:0005886">
    <property type="term" value="C:plasma membrane"/>
    <property type="evidence" value="ECO:0007669"/>
    <property type="project" value="TreeGrafter"/>
</dbReference>
<name>A0AAV1Z895_9ARAC</name>
<accession>A0AAV1Z895</accession>
<protein>
    <recommendedName>
        <fullName evidence="4">Sodium leak channel non-selective protein</fullName>
    </recommendedName>
</protein>
<dbReference type="GO" id="GO:0032224">
    <property type="term" value="P:positive regulation of synaptic transmission, cholinergic"/>
    <property type="evidence" value="ECO:0007669"/>
    <property type="project" value="TreeGrafter"/>
</dbReference>
<dbReference type="GO" id="GO:0005261">
    <property type="term" value="F:monoatomic cation channel activity"/>
    <property type="evidence" value="ECO:0007669"/>
    <property type="project" value="InterPro"/>
</dbReference>
<dbReference type="InterPro" id="IPR028823">
    <property type="entry name" value="NALCN"/>
</dbReference>
<evidence type="ECO:0000313" key="3">
    <source>
        <dbReference type="Proteomes" id="UP001497382"/>
    </source>
</evidence>
<evidence type="ECO:0000313" key="2">
    <source>
        <dbReference type="EMBL" id="CAL1267563.1"/>
    </source>
</evidence>
<reference evidence="2 3" key="1">
    <citation type="submission" date="2024-04" db="EMBL/GenBank/DDBJ databases">
        <authorList>
            <person name="Rising A."/>
            <person name="Reimegard J."/>
            <person name="Sonavane S."/>
            <person name="Akerstrom W."/>
            <person name="Nylinder S."/>
            <person name="Hedman E."/>
            <person name="Kallberg Y."/>
        </authorList>
    </citation>
    <scope>NUCLEOTIDE SEQUENCE [LARGE SCALE GENOMIC DNA]</scope>
</reference>
<evidence type="ECO:0000256" key="1">
    <source>
        <dbReference type="SAM" id="MobiDB-lite"/>
    </source>
</evidence>
<feature type="compositionally biased region" description="Low complexity" evidence="1">
    <location>
        <begin position="173"/>
        <end position="186"/>
    </location>
</feature>
<dbReference type="Proteomes" id="UP001497382">
    <property type="component" value="Unassembled WGS sequence"/>
</dbReference>
<dbReference type="PANTHER" id="PTHR46141:SF1">
    <property type="entry name" value="SODIUM LEAK CHANNEL NALCN"/>
    <property type="match status" value="1"/>
</dbReference>
<keyword evidence="3" id="KW-1185">Reference proteome</keyword>
<feature type="compositionally biased region" description="Basic and acidic residues" evidence="1">
    <location>
        <begin position="104"/>
        <end position="113"/>
    </location>
</feature>
<feature type="region of interest" description="Disordered" evidence="1">
    <location>
        <begin position="99"/>
        <end position="202"/>
    </location>
</feature>
<proteinExistence type="predicted"/>
<dbReference type="EMBL" id="CAXIEN010000029">
    <property type="protein sequence ID" value="CAL1267563.1"/>
    <property type="molecule type" value="Genomic_DNA"/>
</dbReference>
<comment type="caution">
    <text evidence="2">The sequence shown here is derived from an EMBL/GenBank/DDBJ whole genome shotgun (WGS) entry which is preliminary data.</text>
</comment>
<organism evidence="2 3">
    <name type="scientific">Larinioides sclopetarius</name>
    <dbReference type="NCBI Taxonomy" id="280406"/>
    <lineage>
        <taxon>Eukaryota</taxon>
        <taxon>Metazoa</taxon>
        <taxon>Ecdysozoa</taxon>
        <taxon>Arthropoda</taxon>
        <taxon>Chelicerata</taxon>
        <taxon>Arachnida</taxon>
        <taxon>Araneae</taxon>
        <taxon>Araneomorphae</taxon>
        <taxon>Entelegynae</taxon>
        <taxon>Araneoidea</taxon>
        <taxon>Araneidae</taxon>
        <taxon>Larinioides</taxon>
    </lineage>
</organism>
<evidence type="ECO:0008006" key="4">
    <source>
        <dbReference type="Google" id="ProtNLM"/>
    </source>
</evidence>
<gene>
    <name evidence="2" type="ORF">LARSCL_LOCUS3747</name>
</gene>
<dbReference type="PANTHER" id="PTHR46141">
    <property type="entry name" value="SODIUM LEAK CHANNEL NON-SELECTIVE PROTEIN"/>
    <property type="match status" value="1"/>
</dbReference>
<sequence length="226" mass="25355">MCYEMERIHNGDDVTFHDVLNMLSYRSVDIRKALQLEELLAREELEYLIEEEVAKQTIRQWLDKCLRRIKAQKQQNSLINSLRATTEALLAGSDILPNKPVASETKEEGKEEAASASIRHRKKGQLPGRSDSISSQGGRKFLAPSLSDGAARAEKERFPTKKWNARQSGSKGLPDLSESSELSSPTPEEEEGAFQPPSQKMGTVVVEVHNWWNTELGYNSGSEPED</sequence>
<dbReference type="GO" id="GO:0032230">
    <property type="term" value="P:positive regulation of synaptic transmission, GABAergic"/>
    <property type="evidence" value="ECO:0007669"/>
    <property type="project" value="TreeGrafter"/>
</dbReference>